<evidence type="ECO:0008006" key="4">
    <source>
        <dbReference type="Google" id="ProtNLM"/>
    </source>
</evidence>
<feature type="transmembrane region" description="Helical" evidence="1">
    <location>
        <begin position="93"/>
        <end position="113"/>
    </location>
</feature>
<evidence type="ECO:0000313" key="2">
    <source>
        <dbReference type="EMBL" id="HJF44415.1"/>
    </source>
</evidence>
<dbReference type="Proteomes" id="UP000697330">
    <property type="component" value="Unassembled WGS sequence"/>
</dbReference>
<feature type="transmembrane region" description="Helical" evidence="1">
    <location>
        <begin position="133"/>
        <end position="152"/>
    </location>
</feature>
<gene>
    <name evidence="2" type="ORF">K8U72_01310</name>
</gene>
<name>A0A921GCU3_9ACTN</name>
<keyword evidence="1" id="KW-0472">Membrane</keyword>
<evidence type="ECO:0000256" key="1">
    <source>
        <dbReference type="SAM" id="Phobius"/>
    </source>
</evidence>
<accession>A0A921GCU3</accession>
<dbReference type="PROSITE" id="PS51257">
    <property type="entry name" value="PROKAR_LIPOPROTEIN"/>
    <property type="match status" value="1"/>
</dbReference>
<feature type="transmembrane region" description="Helical" evidence="1">
    <location>
        <begin position="51"/>
        <end position="72"/>
    </location>
</feature>
<reference evidence="2" key="2">
    <citation type="submission" date="2021-09" db="EMBL/GenBank/DDBJ databases">
        <authorList>
            <person name="Gilroy R."/>
        </authorList>
    </citation>
    <scope>NUCLEOTIDE SEQUENCE</scope>
    <source>
        <strain evidence="2">CHK124-7917</strain>
    </source>
</reference>
<organism evidence="2 3">
    <name type="scientific">Thermophilibacter provencensis</name>
    <dbReference type="NCBI Taxonomy" id="1852386"/>
    <lineage>
        <taxon>Bacteria</taxon>
        <taxon>Bacillati</taxon>
        <taxon>Actinomycetota</taxon>
        <taxon>Coriobacteriia</taxon>
        <taxon>Coriobacteriales</taxon>
        <taxon>Atopobiaceae</taxon>
        <taxon>Thermophilibacter</taxon>
    </lineage>
</organism>
<dbReference type="EMBL" id="DYWQ01000017">
    <property type="protein sequence ID" value="HJF44415.1"/>
    <property type="molecule type" value="Genomic_DNA"/>
</dbReference>
<dbReference type="AlphaFoldDB" id="A0A921GCU3"/>
<comment type="caution">
    <text evidence="2">The sequence shown here is derived from an EMBL/GenBank/DDBJ whole genome shotgun (WGS) entry which is preliminary data.</text>
</comment>
<feature type="transmembrane region" description="Helical" evidence="1">
    <location>
        <begin position="21"/>
        <end position="39"/>
    </location>
</feature>
<keyword evidence="1" id="KW-0812">Transmembrane</keyword>
<dbReference type="RefSeq" id="WP_274958489.1">
    <property type="nucleotide sequence ID" value="NZ_DYWQ01000017.1"/>
</dbReference>
<protein>
    <recommendedName>
        <fullName evidence="4">DUF2975 domain-containing protein</fullName>
    </recommendedName>
</protein>
<keyword evidence="1" id="KW-1133">Transmembrane helix</keyword>
<sequence length="163" mass="17749">MPEKIIRTFRSATRVSGIGAAILYGLAACCLCITCVYLFSFVNMGTDYHAVGWWLTALASTLSITLATALLARFLQLFCRSRSPFCARQSHRLLIAAGLFCLHSFLNSIVPPFDSMPVAFAGITLVPQSGLDLKVVVMVVFLVCLAMVVRYGDALKEDSDAFV</sequence>
<evidence type="ECO:0000313" key="3">
    <source>
        <dbReference type="Proteomes" id="UP000697330"/>
    </source>
</evidence>
<reference evidence="2" key="1">
    <citation type="journal article" date="2021" name="PeerJ">
        <title>Extensive microbial diversity within the chicken gut microbiome revealed by metagenomics and culture.</title>
        <authorList>
            <person name="Gilroy R."/>
            <person name="Ravi A."/>
            <person name="Getino M."/>
            <person name="Pursley I."/>
            <person name="Horton D.L."/>
            <person name="Alikhan N.F."/>
            <person name="Baker D."/>
            <person name="Gharbi K."/>
            <person name="Hall N."/>
            <person name="Watson M."/>
            <person name="Adriaenssens E.M."/>
            <person name="Foster-Nyarko E."/>
            <person name="Jarju S."/>
            <person name="Secka A."/>
            <person name="Antonio M."/>
            <person name="Oren A."/>
            <person name="Chaudhuri R.R."/>
            <person name="La Ragione R."/>
            <person name="Hildebrand F."/>
            <person name="Pallen M.J."/>
        </authorList>
    </citation>
    <scope>NUCLEOTIDE SEQUENCE</scope>
    <source>
        <strain evidence="2">CHK124-7917</strain>
    </source>
</reference>
<proteinExistence type="predicted"/>